<comment type="caution">
    <text evidence="9">The sequence shown here is derived from an EMBL/GenBank/DDBJ whole genome shotgun (WGS) entry which is preliminary data.</text>
</comment>
<evidence type="ECO:0000313" key="10">
    <source>
        <dbReference type="Proteomes" id="UP000279275"/>
    </source>
</evidence>
<dbReference type="InterPro" id="IPR015366">
    <property type="entry name" value="S53_propep"/>
</dbReference>
<dbReference type="CDD" id="cd04056">
    <property type="entry name" value="Peptidases_S53"/>
    <property type="match status" value="1"/>
</dbReference>
<evidence type="ECO:0000313" key="9">
    <source>
        <dbReference type="EMBL" id="RMI27789.1"/>
    </source>
</evidence>
<dbReference type="EMBL" id="RFFH01000031">
    <property type="protein sequence ID" value="RMI27789.1"/>
    <property type="molecule type" value="Genomic_DNA"/>
</dbReference>
<keyword evidence="6" id="KW-0106">Calcium</keyword>
<dbReference type="GO" id="GO:0004252">
    <property type="term" value="F:serine-type endopeptidase activity"/>
    <property type="evidence" value="ECO:0007669"/>
    <property type="project" value="InterPro"/>
</dbReference>
<keyword evidence="7" id="KW-0865">Zymogen</keyword>
<evidence type="ECO:0000259" key="8">
    <source>
        <dbReference type="PROSITE" id="PS51695"/>
    </source>
</evidence>
<proteinExistence type="predicted"/>
<dbReference type="GO" id="GO:0008240">
    <property type="term" value="F:tripeptidyl-peptidase activity"/>
    <property type="evidence" value="ECO:0007669"/>
    <property type="project" value="TreeGrafter"/>
</dbReference>
<evidence type="ECO:0000256" key="6">
    <source>
        <dbReference type="ARBA" id="ARBA00022837"/>
    </source>
</evidence>
<dbReference type="SUPFAM" id="SSF52743">
    <property type="entry name" value="Subtilisin-like"/>
    <property type="match status" value="1"/>
</dbReference>
<name>A0A3M2KQQ2_9NOCA</name>
<dbReference type="OrthoDB" id="3480681at2"/>
<dbReference type="SMART" id="SM00944">
    <property type="entry name" value="Pro-kuma_activ"/>
    <property type="match status" value="1"/>
</dbReference>
<reference evidence="9 10" key="1">
    <citation type="submission" date="2018-10" db="EMBL/GenBank/DDBJ databases">
        <title>Isolation from cow dung.</title>
        <authorList>
            <person name="Ling L."/>
        </authorList>
    </citation>
    <scope>NUCLEOTIDE SEQUENCE [LARGE SCALE GENOMIC DNA]</scope>
    <source>
        <strain evidence="9 10">NEAU-LL90</strain>
    </source>
</reference>
<protein>
    <submittedName>
        <fullName evidence="9">Peptidase S53</fullName>
    </submittedName>
</protein>
<evidence type="ECO:0000256" key="7">
    <source>
        <dbReference type="ARBA" id="ARBA00023145"/>
    </source>
</evidence>
<dbReference type="GO" id="GO:0006508">
    <property type="term" value="P:proteolysis"/>
    <property type="evidence" value="ECO:0007669"/>
    <property type="project" value="UniProtKB-KW"/>
</dbReference>
<dbReference type="Gene3D" id="3.40.50.200">
    <property type="entry name" value="Peptidase S8/S53 domain"/>
    <property type="match status" value="1"/>
</dbReference>
<sequence length="492" mass="49651">MLGPVAADTPIEITVVLRRRTALDPDLVTGPGTVTATEFADRFGAAPADVELVVEVLTAAGATVTGIHPGSRRVLASAPASVWTEIFDTELTVARSEGLPEFRSRSGELRIPATLDGIVTAVLGLDDRAQARTRLRMSPNAAAAQSFSPAQVGALYNFPAGTDGTGQTIAVIELGGGYDPADLAQYFTGLGLTAPTVTAVGVDGATNAPSGDPGSADGEVLLDIEVAGALAPGAGQMVYFAPNSDRGFVDAVSTAVHATPPPAAVSISWGQAEDRWTAQARTALDQAFADAAALGVSVCVASGDHGSGDAQPDGGRHADFPASSPHALACGGTRLLGSPPQITAETVWNNPGGGATGGGISSVFPMPDYQATAGVPARADGGTGRGVPDVAGNADPETGYQVLIDGQRRVVGGTSAVAPLWAALIARLAQATGRPLGLVHPHLYRGIRPGVAQPGFRDITSGDNGAYHATAGWDPCTGLGTPDGTALLRTLR</sequence>
<dbReference type="Pfam" id="PF09286">
    <property type="entry name" value="Pro-kuma_activ"/>
    <property type="match status" value="1"/>
</dbReference>
<comment type="cofactor">
    <cofactor evidence="1">
        <name>Ca(2+)</name>
        <dbReference type="ChEBI" id="CHEBI:29108"/>
    </cofactor>
</comment>
<gene>
    <name evidence="9" type="ORF">EBN03_32925</name>
</gene>
<feature type="domain" description="Peptidase S53" evidence="8">
    <location>
        <begin position="146"/>
        <end position="492"/>
    </location>
</feature>
<dbReference type="InterPro" id="IPR050819">
    <property type="entry name" value="Tripeptidyl-peptidase_I"/>
</dbReference>
<evidence type="ECO:0000256" key="1">
    <source>
        <dbReference type="ARBA" id="ARBA00001913"/>
    </source>
</evidence>
<dbReference type="PROSITE" id="PS51695">
    <property type="entry name" value="SEDOLISIN"/>
    <property type="match status" value="1"/>
</dbReference>
<evidence type="ECO:0000256" key="4">
    <source>
        <dbReference type="ARBA" id="ARBA00022801"/>
    </source>
</evidence>
<organism evidence="9 10">
    <name type="scientific">Nocardia stercoris</name>
    <dbReference type="NCBI Taxonomy" id="2483361"/>
    <lineage>
        <taxon>Bacteria</taxon>
        <taxon>Bacillati</taxon>
        <taxon>Actinomycetota</taxon>
        <taxon>Actinomycetes</taxon>
        <taxon>Mycobacteriales</taxon>
        <taxon>Nocardiaceae</taxon>
        <taxon>Nocardia</taxon>
    </lineage>
</organism>
<keyword evidence="3" id="KW-0479">Metal-binding</keyword>
<keyword evidence="4" id="KW-0378">Hydrolase</keyword>
<dbReference type="InterPro" id="IPR030400">
    <property type="entry name" value="Sedolisin_dom"/>
</dbReference>
<dbReference type="InterPro" id="IPR036852">
    <property type="entry name" value="Peptidase_S8/S53_dom_sf"/>
</dbReference>
<dbReference type="PANTHER" id="PTHR14218">
    <property type="entry name" value="PROTEASE S8 TRIPEPTIDYL PEPTIDASE I CLN2"/>
    <property type="match status" value="1"/>
</dbReference>
<keyword evidence="2" id="KW-0645">Protease</keyword>
<dbReference type="PANTHER" id="PTHR14218:SF15">
    <property type="entry name" value="TRIPEPTIDYL-PEPTIDASE 1"/>
    <property type="match status" value="1"/>
</dbReference>
<accession>A0A3M2KQQ2</accession>
<dbReference type="Proteomes" id="UP000279275">
    <property type="component" value="Unassembled WGS sequence"/>
</dbReference>
<evidence type="ECO:0000256" key="2">
    <source>
        <dbReference type="ARBA" id="ARBA00022670"/>
    </source>
</evidence>
<keyword evidence="10" id="KW-1185">Reference proteome</keyword>
<evidence type="ECO:0000256" key="3">
    <source>
        <dbReference type="ARBA" id="ARBA00022723"/>
    </source>
</evidence>
<keyword evidence="5" id="KW-0720">Serine protease</keyword>
<dbReference type="AlphaFoldDB" id="A0A3M2KQQ2"/>
<dbReference type="SUPFAM" id="SSF54897">
    <property type="entry name" value="Protease propeptides/inhibitors"/>
    <property type="match status" value="1"/>
</dbReference>
<dbReference type="GO" id="GO:0046872">
    <property type="term" value="F:metal ion binding"/>
    <property type="evidence" value="ECO:0007669"/>
    <property type="project" value="UniProtKB-KW"/>
</dbReference>
<evidence type="ECO:0000256" key="5">
    <source>
        <dbReference type="ARBA" id="ARBA00022825"/>
    </source>
</evidence>